<reference evidence="2" key="1">
    <citation type="submission" date="2023-06" db="EMBL/GenBank/DDBJ databases">
        <title>Genomic analysis of the entomopathogenic nematode Steinernema hermaphroditum.</title>
        <authorList>
            <person name="Schwarz E.M."/>
            <person name="Heppert J.K."/>
            <person name="Baniya A."/>
            <person name="Schwartz H.T."/>
            <person name="Tan C.-H."/>
            <person name="Antoshechkin I."/>
            <person name="Sternberg P.W."/>
            <person name="Goodrich-Blair H."/>
            <person name="Dillman A.R."/>
        </authorList>
    </citation>
    <scope>NUCLEOTIDE SEQUENCE</scope>
    <source>
        <strain evidence="2">PS9179</strain>
        <tissue evidence="2">Whole animal</tissue>
    </source>
</reference>
<gene>
    <name evidence="2" type="ORF">QR680_004307</name>
</gene>
<dbReference type="EMBL" id="JAUCMV010000003">
    <property type="protein sequence ID" value="KAK0409042.1"/>
    <property type="molecule type" value="Genomic_DNA"/>
</dbReference>
<proteinExistence type="predicted"/>
<evidence type="ECO:0000313" key="2">
    <source>
        <dbReference type="EMBL" id="KAK0409042.1"/>
    </source>
</evidence>
<sequence>MVIAFHILHVHRLILTQFVTHTHHGFSRTDYDRRFRLLYYGFVLEDSFPINISRTTLVIQAEDTENMGNY</sequence>
<keyword evidence="1" id="KW-0732">Signal</keyword>
<evidence type="ECO:0008006" key="4">
    <source>
        <dbReference type="Google" id="ProtNLM"/>
    </source>
</evidence>
<feature type="signal peptide" evidence="1">
    <location>
        <begin position="1"/>
        <end position="16"/>
    </location>
</feature>
<dbReference type="AlphaFoldDB" id="A0AA39HNA7"/>
<dbReference type="Proteomes" id="UP001175271">
    <property type="component" value="Unassembled WGS sequence"/>
</dbReference>
<comment type="caution">
    <text evidence="2">The sequence shown here is derived from an EMBL/GenBank/DDBJ whole genome shotgun (WGS) entry which is preliminary data.</text>
</comment>
<keyword evidence="3" id="KW-1185">Reference proteome</keyword>
<evidence type="ECO:0000256" key="1">
    <source>
        <dbReference type="SAM" id="SignalP"/>
    </source>
</evidence>
<evidence type="ECO:0000313" key="3">
    <source>
        <dbReference type="Proteomes" id="UP001175271"/>
    </source>
</evidence>
<feature type="chain" id="PRO_5041304788" description="Secreted protein" evidence="1">
    <location>
        <begin position="17"/>
        <end position="70"/>
    </location>
</feature>
<organism evidence="2 3">
    <name type="scientific">Steinernema hermaphroditum</name>
    <dbReference type="NCBI Taxonomy" id="289476"/>
    <lineage>
        <taxon>Eukaryota</taxon>
        <taxon>Metazoa</taxon>
        <taxon>Ecdysozoa</taxon>
        <taxon>Nematoda</taxon>
        <taxon>Chromadorea</taxon>
        <taxon>Rhabditida</taxon>
        <taxon>Tylenchina</taxon>
        <taxon>Panagrolaimomorpha</taxon>
        <taxon>Strongyloidoidea</taxon>
        <taxon>Steinernematidae</taxon>
        <taxon>Steinernema</taxon>
    </lineage>
</organism>
<accession>A0AA39HNA7</accession>
<protein>
    <recommendedName>
        <fullName evidence="4">Secreted protein</fullName>
    </recommendedName>
</protein>
<name>A0AA39HNA7_9BILA</name>